<sequence length="122" mass="12807">MADQKMRTFSTVTSPDEGGATIRIMPGHGVIPQKQGQTISMTTTTGSEPITVSTCANVVTMAASVVAGAKGITVNPRILFLSSLGRNIILSTMPAGTKLNAGNKPVRIQTVQAQQLQQNIQQ</sequence>
<proteinExistence type="predicted"/>
<dbReference type="AlphaFoldDB" id="A0A9N7UWY9"/>
<keyword evidence="2" id="KW-1185">Reference proteome</keyword>
<reference evidence="1" key="1">
    <citation type="submission" date="2020-03" db="EMBL/GenBank/DDBJ databases">
        <authorList>
            <person name="Weist P."/>
        </authorList>
    </citation>
    <scope>NUCLEOTIDE SEQUENCE</scope>
</reference>
<comment type="caution">
    <text evidence="1">The sequence shown here is derived from an EMBL/GenBank/DDBJ whole genome shotgun (WGS) entry which is preliminary data.</text>
</comment>
<protein>
    <submittedName>
        <fullName evidence="1">Uncharacterized protein</fullName>
    </submittedName>
</protein>
<evidence type="ECO:0000313" key="1">
    <source>
        <dbReference type="EMBL" id="CAB1438518.1"/>
    </source>
</evidence>
<name>A0A9N7UWY9_PLEPL</name>
<accession>A0A9N7UWY9</accession>
<gene>
    <name evidence="1" type="ORF">PLEPLA_LOCUS26429</name>
</gene>
<dbReference type="Proteomes" id="UP001153269">
    <property type="component" value="Unassembled WGS sequence"/>
</dbReference>
<organism evidence="1 2">
    <name type="scientific">Pleuronectes platessa</name>
    <name type="common">European plaice</name>
    <dbReference type="NCBI Taxonomy" id="8262"/>
    <lineage>
        <taxon>Eukaryota</taxon>
        <taxon>Metazoa</taxon>
        <taxon>Chordata</taxon>
        <taxon>Craniata</taxon>
        <taxon>Vertebrata</taxon>
        <taxon>Euteleostomi</taxon>
        <taxon>Actinopterygii</taxon>
        <taxon>Neopterygii</taxon>
        <taxon>Teleostei</taxon>
        <taxon>Neoteleostei</taxon>
        <taxon>Acanthomorphata</taxon>
        <taxon>Carangaria</taxon>
        <taxon>Pleuronectiformes</taxon>
        <taxon>Pleuronectoidei</taxon>
        <taxon>Pleuronectidae</taxon>
        <taxon>Pleuronectes</taxon>
    </lineage>
</organism>
<evidence type="ECO:0000313" key="2">
    <source>
        <dbReference type="Proteomes" id="UP001153269"/>
    </source>
</evidence>
<dbReference type="EMBL" id="CADEAL010002172">
    <property type="protein sequence ID" value="CAB1438518.1"/>
    <property type="molecule type" value="Genomic_DNA"/>
</dbReference>